<feature type="region of interest" description="Disordered" evidence="1">
    <location>
        <begin position="1"/>
        <end position="86"/>
    </location>
</feature>
<proteinExistence type="predicted"/>
<feature type="compositionally biased region" description="Basic and acidic residues" evidence="1">
    <location>
        <begin position="231"/>
        <end position="246"/>
    </location>
</feature>
<dbReference type="EMBL" id="WJXW01000003">
    <property type="protein sequence ID" value="KAF9738339.1"/>
    <property type="molecule type" value="Genomic_DNA"/>
</dbReference>
<reference evidence="2" key="1">
    <citation type="journal article" date="2020" name="Mol. Plant Microbe Interact.">
        <title>Genome Sequence of the Biocontrol Agent Coniothyrium minitans strain Conio (IMI 134523).</title>
        <authorList>
            <person name="Patel D."/>
            <person name="Shittu T.A."/>
            <person name="Baroncelli R."/>
            <person name="Muthumeenakshi S."/>
            <person name="Osborne T.H."/>
            <person name="Janganan T.K."/>
            <person name="Sreenivasaprasad S."/>
        </authorList>
    </citation>
    <scope>NUCLEOTIDE SEQUENCE</scope>
    <source>
        <strain evidence="2">Conio</strain>
    </source>
</reference>
<sequence length="324" mass="34163">MSAGTRTHEAAHPTASVGTRRAVERSSAPFQARKPPPPLLSPTSPVDASVIAAGGTGGIQPQHVPRSKQSRPETGPPAVARDHGPARGVRQSIGRCMYELASVVSAAAVRLTTVLCHAANGKTGVGRPYAWGPIQLATAQKTQQLPSSTENVLHGIQKPTRLAPSKPGNCATTNLRTSDLKWSSTQPSMDTALRRRSHAATLQTAPAAVCRQGILSPAVAHSIARHQRHSTQGDRTKGADCLDRNPRSVSSRRRFPDKNGPKPSPSPSHHVDQKPNTRRLEAAQVESWTAYALEGGGWGSNGCNSSACGARIGQVVTIRPVIPA</sequence>
<dbReference type="AlphaFoldDB" id="A0A9P6KU15"/>
<keyword evidence="3" id="KW-1185">Reference proteome</keyword>
<evidence type="ECO:0000313" key="2">
    <source>
        <dbReference type="EMBL" id="KAF9738339.1"/>
    </source>
</evidence>
<evidence type="ECO:0000256" key="1">
    <source>
        <dbReference type="SAM" id="MobiDB-lite"/>
    </source>
</evidence>
<dbReference type="Proteomes" id="UP000756921">
    <property type="component" value="Unassembled WGS sequence"/>
</dbReference>
<dbReference type="OrthoDB" id="10655516at2759"/>
<accession>A0A9P6KU15</accession>
<protein>
    <submittedName>
        <fullName evidence="2">Uncharacterized protein</fullName>
    </submittedName>
</protein>
<feature type="region of interest" description="Disordered" evidence="1">
    <location>
        <begin position="222"/>
        <end position="276"/>
    </location>
</feature>
<gene>
    <name evidence="2" type="ORF">PMIN01_03622</name>
</gene>
<feature type="compositionally biased region" description="Basic and acidic residues" evidence="1">
    <location>
        <begin position="1"/>
        <end position="11"/>
    </location>
</feature>
<evidence type="ECO:0000313" key="3">
    <source>
        <dbReference type="Proteomes" id="UP000756921"/>
    </source>
</evidence>
<name>A0A9P6KU15_9PLEO</name>
<organism evidence="2 3">
    <name type="scientific">Paraphaeosphaeria minitans</name>
    <dbReference type="NCBI Taxonomy" id="565426"/>
    <lineage>
        <taxon>Eukaryota</taxon>
        <taxon>Fungi</taxon>
        <taxon>Dikarya</taxon>
        <taxon>Ascomycota</taxon>
        <taxon>Pezizomycotina</taxon>
        <taxon>Dothideomycetes</taxon>
        <taxon>Pleosporomycetidae</taxon>
        <taxon>Pleosporales</taxon>
        <taxon>Massarineae</taxon>
        <taxon>Didymosphaeriaceae</taxon>
        <taxon>Paraphaeosphaeria</taxon>
    </lineage>
</organism>
<comment type="caution">
    <text evidence="2">The sequence shown here is derived from an EMBL/GenBank/DDBJ whole genome shotgun (WGS) entry which is preliminary data.</text>
</comment>